<protein>
    <submittedName>
        <fullName evidence="2">Uncharacterized protein</fullName>
    </submittedName>
</protein>
<feature type="region of interest" description="Disordered" evidence="1">
    <location>
        <begin position="85"/>
        <end position="150"/>
    </location>
</feature>
<dbReference type="VEuPathDB" id="PlasmoDB:C922_03967"/>
<dbReference type="OrthoDB" id="387064at2759"/>
<name>W7A9A6_9APIC</name>
<reference evidence="2 3" key="1">
    <citation type="submission" date="2013-02" db="EMBL/GenBank/DDBJ databases">
        <title>The Genome Sequence of Plasmodium inui San Antonio 1.</title>
        <authorList>
            <consortium name="The Broad Institute Genome Sequencing Platform"/>
            <consortium name="The Broad Institute Genome Sequencing Center for Infectious Disease"/>
            <person name="Neafsey D."/>
            <person name="Cheeseman I."/>
            <person name="Volkman S."/>
            <person name="Adams J."/>
            <person name="Walker B."/>
            <person name="Young S.K."/>
            <person name="Zeng Q."/>
            <person name="Gargeya S."/>
            <person name="Fitzgerald M."/>
            <person name="Haas B."/>
            <person name="Abouelleil A."/>
            <person name="Alvarado L."/>
            <person name="Arachchi H.M."/>
            <person name="Berlin A.M."/>
            <person name="Chapman S.B."/>
            <person name="Dewar J."/>
            <person name="Goldberg J."/>
            <person name="Griggs A."/>
            <person name="Gujja S."/>
            <person name="Hansen M."/>
            <person name="Howarth C."/>
            <person name="Imamovic A."/>
            <person name="Larimer J."/>
            <person name="McCowan C."/>
            <person name="Murphy C."/>
            <person name="Neiman D."/>
            <person name="Pearson M."/>
            <person name="Priest M."/>
            <person name="Roberts A."/>
            <person name="Saif S."/>
            <person name="Shea T."/>
            <person name="Sisk P."/>
            <person name="Sykes S."/>
            <person name="Wortman J."/>
            <person name="Nusbaum C."/>
            <person name="Birren B."/>
        </authorList>
    </citation>
    <scope>NUCLEOTIDE SEQUENCE [LARGE SCALE GENOMIC DNA]</scope>
    <source>
        <strain evidence="2 3">San Antonio 1</strain>
    </source>
</reference>
<dbReference type="AlphaFoldDB" id="W7A9A6"/>
<feature type="region of interest" description="Disordered" evidence="1">
    <location>
        <begin position="33"/>
        <end position="69"/>
    </location>
</feature>
<feature type="compositionally biased region" description="Polar residues" evidence="1">
    <location>
        <begin position="55"/>
        <end position="69"/>
    </location>
</feature>
<accession>W7A9A6</accession>
<evidence type="ECO:0000313" key="2">
    <source>
        <dbReference type="EMBL" id="EUD65719.1"/>
    </source>
</evidence>
<sequence>MNNWSSSESLISSHVYFGEDDNYYGIKIYDSDFDEEDSESEDDSTIECNSSSSSTGIPQDSPYSLGSMSEATLFSFEEGQFSGIDERSSYENISSQGPHDDDSDTVVLSESIDNISPLLTPSSSPPKDDSPVLLRRKDSTKGTQSKRDAVKKLSMQFLRGVSPFRQSCLGTSNHHGNHQKGCDESNANADVWQGPSHDDDSQTEESKMEDWEKYKAGGIFDMTEEDLRKSIMLLRKGKSLESLLQVGLSSSYENVESDGVESDGVEADGVEADGVEADRVEAYGVEEVEEENDDAVKRIYLSCLEYLTREAQTGVVRERKFSEQATDDVHIYGGDRANEDKSELNRLSTLSSMYEGKKEETRQRRLHRGRFAHELDNDRESDPDIPREEDYTYMQNVTMEANNPLDNVSVGSLPIEFIEE</sequence>
<dbReference type="EMBL" id="KI965477">
    <property type="protein sequence ID" value="EUD65719.1"/>
    <property type="molecule type" value="Genomic_DNA"/>
</dbReference>
<feature type="region of interest" description="Disordered" evidence="1">
    <location>
        <begin position="352"/>
        <end position="386"/>
    </location>
</feature>
<feature type="region of interest" description="Disordered" evidence="1">
    <location>
        <begin position="169"/>
        <end position="209"/>
    </location>
</feature>
<evidence type="ECO:0000313" key="3">
    <source>
        <dbReference type="Proteomes" id="UP000030640"/>
    </source>
</evidence>
<dbReference type="RefSeq" id="XP_008817776.1">
    <property type="nucleotide sequence ID" value="XM_008819554.1"/>
</dbReference>
<feature type="compositionally biased region" description="Acidic residues" evidence="1">
    <location>
        <begin position="33"/>
        <end position="45"/>
    </location>
</feature>
<dbReference type="Proteomes" id="UP000030640">
    <property type="component" value="Unassembled WGS sequence"/>
</dbReference>
<feature type="compositionally biased region" description="Basic and acidic residues" evidence="1">
    <location>
        <begin position="371"/>
        <end position="386"/>
    </location>
</feature>
<feature type="compositionally biased region" description="Basic and acidic residues" evidence="1">
    <location>
        <begin position="196"/>
        <end position="209"/>
    </location>
</feature>
<organism evidence="2 3">
    <name type="scientific">Plasmodium inui San Antonio 1</name>
    <dbReference type="NCBI Taxonomy" id="1237626"/>
    <lineage>
        <taxon>Eukaryota</taxon>
        <taxon>Sar</taxon>
        <taxon>Alveolata</taxon>
        <taxon>Apicomplexa</taxon>
        <taxon>Aconoidasida</taxon>
        <taxon>Haemosporida</taxon>
        <taxon>Plasmodiidae</taxon>
        <taxon>Plasmodium</taxon>
        <taxon>Plasmodium (Plasmodium)</taxon>
    </lineage>
</organism>
<feature type="compositionally biased region" description="Basic and acidic residues" evidence="1">
    <location>
        <begin position="126"/>
        <end position="150"/>
    </location>
</feature>
<keyword evidence="3" id="KW-1185">Reference proteome</keyword>
<dbReference type="GeneID" id="20039241"/>
<evidence type="ECO:0000256" key="1">
    <source>
        <dbReference type="SAM" id="MobiDB-lite"/>
    </source>
</evidence>
<gene>
    <name evidence="2" type="ORF">C922_03967</name>
</gene>
<proteinExistence type="predicted"/>